<reference evidence="1" key="1">
    <citation type="submission" date="2020-03" db="EMBL/GenBank/DDBJ databases">
        <title>A high-quality chromosome-level genome assembly of a woody plant with both climbing and erect habits, Rhamnella rubrinervis.</title>
        <authorList>
            <person name="Lu Z."/>
            <person name="Yang Y."/>
            <person name="Zhu X."/>
            <person name="Sun Y."/>
        </authorList>
    </citation>
    <scope>NUCLEOTIDE SEQUENCE</scope>
    <source>
        <strain evidence="1">BYM</strain>
        <tissue evidence="1">Leaf</tissue>
    </source>
</reference>
<protein>
    <submittedName>
        <fullName evidence="1">Uncharacterized protein</fullName>
    </submittedName>
</protein>
<dbReference type="PANTHER" id="PTHR46148">
    <property type="entry name" value="CHROMO DOMAIN-CONTAINING PROTEIN"/>
    <property type="match status" value="1"/>
</dbReference>
<dbReference type="Proteomes" id="UP000796880">
    <property type="component" value="Unassembled WGS sequence"/>
</dbReference>
<sequence length="151" mass="17396">MTPYEALHGRKCRSPLYWDKYVHDPSHIIEYEPLEVHENLTYEEKLVEILDRKEELLRNREIPLVNVLWRNHTVEEARFKRGLNQSKVGLVESTVFILIGSPDLARGFYIHCRCYMDLPNGRGPGQMASPCLMALDLSFVSPCNNDIGPAV</sequence>
<proteinExistence type="predicted"/>
<evidence type="ECO:0000313" key="2">
    <source>
        <dbReference type="Proteomes" id="UP000796880"/>
    </source>
</evidence>
<dbReference type="AlphaFoldDB" id="A0A8K0HEN4"/>
<name>A0A8K0HEN4_9ROSA</name>
<dbReference type="PANTHER" id="PTHR46148:SF60">
    <property type="entry name" value="CHROMO DOMAIN-CONTAINING PROTEIN"/>
    <property type="match status" value="1"/>
</dbReference>
<dbReference type="EMBL" id="VOIH02000003">
    <property type="protein sequence ID" value="KAF3451277.1"/>
    <property type="molecule type" value="Genomic_DNA"/>
</dbReference>
<evidence type="ECO:0000313" key="1">
    <source>
        <dbReference type="EMBL" id="KAF3451277.1"/>
    </source>
</evidence>
<keyword evidence="2" id="KW-1185">Reference proteome</keyword>
<accession>A0A8K0HEN4</accession>
<dbReference type="OrthoDB" id="1931063at2759"/>
<organism evidence="1 2">
    <name type="scientific">Rhamnella rubrinervis</name>
    <dbReference type="NCBI Taxonomy" id="2594499"/>
    <lineage>
        <taxon>Eukaryota</taxon>
        <taxon>Viridiplantae</taxon>
        <taxon>Streptophyta</taxon>
        <taxon>Embryophyta</taxon>
        <taxon>Tracheophyta</taxon>
        <taxon>Spermatophyta</taxon>
        <taxon>Magnoliopsida</taxon>
        <taxon>eudicotyledons</taxon>
        <taxon>Gunneridae</taxon>
        <taxon>Pentapetalae</taxon>
        <taxon>rosids</taxon>
        <taxon>fabids</taxon>
        <taxon>Rosales</taxon>
        <taxon>Rhamnaceae</taxon>
        <taxon>rhamnoid group</taxon>
        <taxon>Rhamneae</taxon>
        <taxon>Rhamnella</taxon>
    </lineage>
</organism>
<comment type="caution">
    <text evidence="1">The sequence shown here is derived from an EMBL/GenBank/DDBJ whole genome shotgun (WGS) entry which is preliminary data.</text>
</comment>
<gene>
    <name evidence="1" type="ORF">FNV43_RR07372</name>
</gene>